<keyword evidence="3" id="KW-1185">Reference proteome</keyword>
<sequence>MANANSKSANNSVDKQEELAASREAVSEAYNKLIDAKNHFKVAAESAGVDVKNDATEQLLKGRDKASELADQATGYMKEKPLVTAGIAFAAGFLASKVLSSK</sequence>
<dbReference type="STRING" id="484498.SAMN05421686_104330"/>
<reference evidence="3" key="1">
    <citation type="submission" date="2017-01" db="EMBL/GenBank/DDBJ databases">
        <authorList>
            <person name="Varghese N."/>
            <person name="Submissions S."/>
        </authorList>
    </citation>
    <scope>NUCLEOTIDE SEQUENCE [LARGE SCALE GENOMIC DNA]</scope>
    <source>
        <strain evidence="3">DSM 24913</strain>
    </source>
</reference>
<proteinExistence type="predicted"/>
<gene>
    <name evidence="2" type="ORF">SAMN05421686_104330</name>
</gene>
<dbReference type="OrthoDB" id="6892185at2"/>
<dbReference type="RefSeq" id="WP_068439703.1">
    <property type="nucleotide sequence ID" value="NZ_CAJWBH010000006.1"/>
</dbReference>
<protein>
    <recommendedName>
        <fullName evidence="4">Membrane-anchored ribosome-binding protein, inhibits growth in stationary phase, ElaB/YqjD/DUF883 family</fullName>
    </recommendedName>
</protein>
<evidence type="ECO:0000256" key="1">
    <source>
        <dbReference type="SAM" id="MobiDB-lite"/>
    </source>
</evidence>
<accession>A0A1N7LZT1</accession>
<dbReference type="Proteomes" id="UP000185639">
    <property type="component" value="Unassembled WGS sequence"/>
</dbReference>
<evidence type="ECO:0008006" key="4">
    <source>
        <dbReference type="Google" id="ProtNLM"/>
    </source>
</evidence>
<name>A0A1N7LZT1_9GAMM</name>
<feature type="region of interest" description="Disordered" evidence="1">
    <location>
        <begin position="1"/>
        <end position="21"/>
    </location>
</feature>
<evidence type="ECO:0000313" key="2">
    <source>
        <dbReference type="EMBL" id="SIS79327.1"/>
    </source>
</evidence>
<organism evidence="2 3">
    <name type="scientific">Thalassolituus maritimus</name>
    <dbReference type="NCBI Taxonomy" id="484498"/>
    <lineage>
        <taxon>Bacteria</taxon>
        <taxon>Pseudomonadati</taxon>
        <taxon>Pseudomonadota</taxon>
        <taxon>Gammaproteobacteria</taxon>
        <taxon>Oceanospirillales</taxon>
        <taxon>Oceanospirillaceae</taxon>
        <taxon>Thalassolituus</taxon>
    </lineage>
</organism>
<dbReference type="AlphaFoldDB" id="A0A1N7LZT1"/>
<dbReference type="EMBL" id="FTOH01000004">
    <property type="protein sequence ID" value="SIS79327.1"/>
    <property type="molecule type" value="Genomic_DNA"/>
</dbReference>
<evidence type="ECO:0000313" key="3">
    <source>
        <dbReference type="Proteomes" id="UP000185639"/>
    </source>
</evidence>
<feature type="compositionally biased region" description="Low complexity" evidence="1">
    <location>
        <begin position="1"/>
        <end position="12"/>
    </location>
</feature>